<dbReference type="EMBL" id="CP120370">
    <property type="protein sequence ID" value="WEX80752.1"/>
    <property type="molecule type" value="Genomic_DNA"/>
</dbReference>
<sequence length="92" mass="10243">MRRNAHEALVEGATPFRRRPLGVRAEAYPKTSSKTLVRASLLALTDLELNDGNALWTNYTLAIKHRLDGAGNDEIDDLGDDDPLELTRSIRI</sequence>
<protein>
    <submittedName>
        <fullName evidence="1">Uncharacterized protein</fullName>
    </submittedName>
</protein>
<evidence type="ECO:0000313" key="1">
    <source>
        <dbReference type="EMBL" id="WEX80752.1"/>
    </source>
</evidence>
<reference evidence="1 2" key="1">
    <citation type="submission" date="2023-03" db="EMBL/GenBank/DDBJ databases">
        <authorList>
            <person name="Kaur S."/>
            <person name="Espinosa-Saiz D."/>
            <person name="Velazquez E."/>
            <person name="Menendez E."/>
            <person name="diCenzo G.C."/>
        </authorList>
    </citation>
    <scope>NUCLEOTIDE SEQUENCE [LARGE SCALE GENOMIC DNA]</scope>
    <source>
        <strain evidence="1 2">LMG 27395</strain>
    </source>
</reference>
<dbReference type="Proteomes" id="UP001235547">
    <property type="component" value="Chromosome 2"/>
</dbReference>
<gene>
    <name evidence="1" type="ORF">PYH38_000033</name>
</gene>
<keyword evidence="2" id="KW-1185">Reference proteome</keyword>
<evidence type="ECO:0000313" key="2">
    <source>
        <dbReference type="Proteomes" id="UP001235547"/>
    </source>
</evidence>
<dbReference type="RefSeq" id="WP_280731471.1">
    <property type="nucleotide sequence ID" value="NZ_CP120367.1"/>
</dbReference>
<name>A0ABY8CRF4_9HYPH</name>
<proteinExistence type="predicted"/>
<accession>A0ABY8CRF4</accession>
<organism evidence="1 2">
    <name type="scientific">Sinorhizobium numidicum</name>
    <dbReference type="NCBI Taxonomy" id="680248"/>
    <lineage>
        <taxon>Bacteria</taxon>
        <taxon>Pseudomonadati</taxon>
        <taxon>Pseudomonadota</taxon>
        <taxon>Alphaproteobacteria</taxon>
        <taxon>Hyphomicrobiales</taxon>
        <taxon>Rhizobiaceae</taxon>
        <taxon>Sinorhizobium/Ensifer group</taxon>
        <taxon>Sinorhizobium</taxon>
    </lineage>
</organism>